<comment type="caution">
    <text evidence="2">The sequence shown here is derived from an EMBL/GenBank/DDBJ whole genome shotgun (WGS) entry which is preliminary data.</text>
</comment>
<dbReference type="Gene3D" id="3.50.50.60">
    <property type="entry name" value="FAD/NAD(P)-binding domain"/>
    <property type="match status" value="2"/>
</dbReference>
<reference evidence="2 3" key="1">
    <citation type="submission" date="2019-11" db="EMBL/GenBank/DDBJ databases">
        <title>Whole genome shotgun sequencing (WGS) data from Adlercreutzia equolifaciens ResAG-91, Eggerthella lenta MRI-F36, MRI-F37, MRI-F40, ResAG-49, ResAG-88, ResAG-121, ResAG-145, and Gordonibacter sp. ResAG-5, ResAG-26, ResAG-43, ResAG-50, ResAG-59.</title>
        <authorList>
            <person name="Stoll D.A."/>
            <person name="Danylec N."/>
            <person name="Franz C.M.A.P."/>
            <person name="Huch M."/>
        </authorList>
    </citation>
    <scope>NUCLEOTIDE SEQUENCE [LARGE SCALE GENOMIC DNA]</scope>
    <source>
        <strain evidence="2 3">ResAG-59</strain>
    </source>
</reference>
<name>A0A6N8IH36_9ACTN</name>
<dbReference type="InterPro" id="IPR019575">
    <property type="entry name" value="Nuop51_4Fe4S-bd"/>
</dbReference>
<dbReference type="InterPro" id="IPR028261">
    <property type="entry name" value="DPD_II"/>
</dbReference>
<dbReference type="SUPFAM" id="SSF46548">
    <property type="entry name" value="alpha-helical ferredoxin"/>
    <property type="match status" value="2"/>
</dbReference>
<keyword evidence="3" id="KW-1185">Reference proteome</keyword>
<proteinExistence type="predicted"/>
<dbReference type="SUPFAM" id="SSF140490">
    <property type="entry name" value="Nqo1C-terminal domain-like"/>
    <property type="match status" value="1"/>
</dbReference>
<dbReference type="InterPro" id="IPR037207">
    <property type="entry name" value="Nuop51_4Fe4S-bd_sf"/>
</dbReference>
<dbReference type="PRINTS" id="PR00419">
    <property type="entry name" value="ADXRDTASE"/>
</dbReference>
<dbReference type="GO" id="GO:0051539">
    <property type="term" value="F:4 iron, 4 sulfur cluster binding"/>
    <property type="evidence" value="ECO:0007669"/>
    <property type="project" value="InterPro"/>
</dbReference>
<dbReference type="Pfam" id="PF14691">
    <property type="entry name" value="Fer4_20"/>
    <property type="match status" value="1"/>
</dbReference>
<dbReference type="EMBL" id="WPOC01000010">
    <property type="protein sequence ID" value="MVN15224.1"/>
    <property type="molecule type" value="Genomic_DNA"/>
</dbReference>
<dbReference type="NCBIfam" id="NF009410">
    <property type="entry name" value="PRK12771.1"/>
    <property type="match status" value="1"/>
</dbReference>
<feature type="domain" description="NADH-ubiquinone oxidoreductase 51kDa subunit iron-sulphur binding" evidence="1">
    <location>
        <begin position="51"/>
        <end position="96"/>
    </location>
</feature>
<protein>
    <submittedName>
        <fullName evidence="2">FAD-dependent oxidoreductase</fullName>
    </submittedName>
</protein>
<evidence type="ECO:0000259" key="1">
    <source>
        <dbReference type="SMART" id="SM00928"/>
    </source>
</evidence>
<dbReference type="Gene3D" id="1.10.1060.10">
    <property type="entry name" value="Alpha-helical ferredoxin"/>
    <property type="match status" value="1"/>
</dbReference>
<dbReference type="PANTHER" id="PTHR42783">
    <property type="entry name" value="GLUTAMATE SYNTHASE [NADPH] SMALL CHAIN"/>
    <property type="match status" value="1"/>
</dbReference>
<dbReference type="PANTHER" id="PTHR42783:SF3">
    <property type="entry name" value="GLUTAMATE SYNTHASE [NADPH] SMALL CHAIN-RELATED"/>
    <property type="match status" value="1"/>
</dbReference>
<evidence type="ECO:0000313" key="2">
    <source>
        <dbReference type="EMBL" id="MVN15224.1"/>
    </source>
</evidence>
<dbReference type="InterPro" id="IPR009051">
    <property type="entry name" value="Helical_ferredxn"/>
</dbReference>
<accession>A0A6N8IH36</accession>
<dbReference type="InterPro" id="IPR036188">
    <property type="entry name" value="FAD/NAD-bd_sf"/>
</dbReference>
<dbReference type="Pfam" id="PF07992">
    <property type="entry name" value="Pyr_redox_2"/>
    <property type="match status" value="1"/>
</dbReference>
<sequence length="626" mass="65558">MRRCLGKESSGGGSLARLSVAPKAKDDGRIVATLDKYVRRVGAMPPGTCPVVVQRSLLQAAAAQTCGKCVPCRDGLPRLAALVGRVADCEADAGTLAEARALAEMVRDTSDCAIGYEAANALLEGLDDFADEFARHVGARSCAAGVGQTVPCETLCPAHVDVPGYIGLVAAGDYAGAVNLVRKDNPFPTACAFVCEHPCEARCRRTLIDAPVNIRGIKRFAVDQAPADQVAPPPHSVDTARNIAVVGGGPSGLTCAYFLALMGHRVTVFEARSQLGGMLRYGIPAYRLPRERLDEDLRGILSAGSITALCDTPVGAREMAEIAENYYAVYVAVGAQAGKTLALPNADAAGVMSAVELLGAIGDGDYPDFTGKRVAVVGGGNVAMDCARTAVRAGAEEVSVVYRRRKEDMTALPAEVESAVAEGVELVVLQAPVGIEADGDGRYTALLTQPQMIGAVRGGRPAPVAADKPQERIAADIVLIAVGQGIEAEPFEEFGMETVRGCFDADEGLAAAGYDNVFVGGDCQTGPATVIRAIAAGKVAARNIDAYLGCSHKLACEASAPPAPPNDRTPKGRVELMERPARERKCDFQDVERGMSREEAEQECGRCLRCDVFGCGSTEEGREQYA</sequence>
<dbReference type="SUPFAM" id="SSF51971">
    <property type="entry name" value="Nucleotide-binding domain"/>
    <property type="match status" value="1"/>
</dbReference>
<dbReference type="Pfam" id="PF13450">
    <property type="entry name" value="NAD_binding_8"/>
    <property type="match status" value="1"/>
</dbReference>
<dbReference type="Pfam" id="PF10589">
    <property type="entry name" value="NADH_4Fe-4S"/>
    <property type="match status" value="1"/>
</dbReference>
<dbReference type="Gene3D" id="3.50.50.100">
    <property type="match status" value="1"/>
</dbReference>
<dbReference type="SMART" id="SM00928">
    <property type="entry name" value="NADH_4Fe-4S"/>
    <property type="match status" value="1"/>
</dbReference>
<dbReference type="AlphaFoldDB" id="A0A6N8IH36"/>
<dbReference type="InterPro" id="IPR023753">
    <property type="entry name" value="FAD/NAD-binding_dom"/>
</dbReference>
<dbReference type="Proteomes" id="UP000468327">
    <property type="component" value="Unassembled WGS sequence"/>
</dbReference>
<dbReference type="GO" id="GO:0016491">
    <property type="term" value="F:oxidoreductase activity"/>
    <property type="evidence" value="ECO:0007669"/>
    <property type="project" value="InterPro"/>
</dbReference>
<evidence type="ECO:0000313" key="3">
    <source>
        <dbReference type="Proteomes" id="UP000468327"/>
    </source>
</evidence>
<organism evidence="2 3">
    <name type="scientific">Gordonibacter urolithinfaciens</name>
    <dbReference type="NCBI Taxonomy" id="1335613"/>
    <lineage>
        <taxon>Bacteria</taxon>
        <taxon>Bacillati</taxon>
        <taxon>Actinomycetota</taxon>
        <taxon>Coriobacteriia</taxon>
        <taxon>Eggerthellales</taxon>
        <taxon>Eggerthellaceae</taxon>
        <taxon>Gordonibacter</taxon>
    </lineage>
</organism>
<gene>
    <name evidence="2" type="ORF">GO738_07670</name>
</gene>